<evidence type="ECO:0000256" key="5">
    <source>
        <dbReference type="SAM" id="MobiDB-lite"/>
    </source>
</evidence>
<dbReference type="GO" id="GO:0009279">
    <property type="term" value="C:cell outer membrane"/>
    <property type="evidence" value="ECO:0007669"/>
    <property type="project" value="UniProtKB-SubCell"/>
</dbReference>
<keyword evidence="9" id="KW-1185">Reference proteome</keyword>
<evidence type="ECO:0000256" key="1">
    <source>
        <dbReference type="ARBA" id="ARBA00004442"/>
    </source>
</evidence>
<evidence type="ECO:0000256" key="2">
    <source>
        <dbReference type="ARBA" id="ARBA00023136"/>
    </source>
</evidence>
<dbReference type="Pfam" id="PF00691">
    <property type="entry name" value="OmpA"/>
    <property type="match status" value="1"/>
</dbReference>
<proteinExistence type="predicted"/>
<dbReference type="SUPFAM" id="SSF103088">
    <property type="entry name" value="OmpA-like"/>
    <property type="match status" value="1"/>
</dbReference>
<evidence type="ECO:0000256" key="3">
    <source>
        <dbReference type="ARBA" id="ARBA00023237"/>
    </source>
</evidence>
<keyword evidence="2 4" id="KW-0472">Membrane</keyword>
<dbReference type="CDD" id="cd07185">
    <property type="entry name" value="OmpA_C-like"/>
    <property type="match status" value="1"/>
</dbReference>
<dbReference type="InterPro" id="IPR036737">
    <property type="entry name" value="OmpA-like_sf"/>
</dbReference>
<gene>
    <name evidence="8" type="ORF">EIZ62_11570</name>
</gene>
<accession>A0A6I6FIB0</accession>
<keyword evidence="3" id="KW-0998">Cell outer membrane</keyword>
<dbReference type="Proteomes" id="UP000422572">
    <property type="component" value="Chromosome"/>
</dbReference>
<evidence type="ECO:0000256" key="4">
    <source>
        <dbReference type="PROSITE-ProRule" id="PRU00473"/>
    </source>
</evidence>
<dbReference type="PANTHER" id="PTHR30329">
    <property type="entry name" value="STATOR ELEMENT OF FLAGELLAR MOTOR COMPLEX"/>
    <property type="match status" value="1"/>
</dbReference>
<feature type="region of interest" description="Disordered" evidence="5">
    <location>
        <begin position="189"/>
        <end position="211"/>
    </location>
</feature>
<organism evidence="8 9">
    <name type="scientific">Streptomyces ficellus</name>
    <dbReference type="NCBI Taxonomy" id="1977088"/>
    <lineage>
        <taxon>Bacteria</taxon>
        <taxon>Bacillati</taxon>
        <taxon>Actinomycetota</taxon>
        <taxon>Actinomycetes</taxon>
        <taxon>Kitasatosporales</taxon>
        <taxon>Streptomycetaceae</taxon>
        <taxon>Streptomyces</taxon>
    </lineage>
</organism>
<dbReference type="InterPro" id="IPR050330">
    <property type="entry name" value="Bact_OuterMem_StrucFunc"/>
</dbReference>
<dbReference type="AlphaFoldDB" id="A0A6I6FIB0"/>
<feature type="chain" id="PRO_5026273079" evidence="6">
    <location>
        <begin position="33"/>
        <end position="211"/>
    </location>
</feature>
<dbReference type="InterPro" id="IPR006664">
    <property type="entry name" value="OMP_bac"/>
</dbReference>
<dbReference type="PRINTS" id="PR01021">
    <property type="entry name" value="OMPADOMAIN"/>
</dbReference>
<evidence type="ECO:0000313" key="8">
    <source>
        <dbReference type="EMBL" id="QGV78815.1"/>
    </source>
</evidence>
<protein>
    <submittedName>
        <fullName evidence="8">OmpA family protein</fullName>
    </submittedName>
</protein>
<comment type="subcellular location">
    <subcellularLocation>
        <location evidence="1">Cell outer membrane</location>
    </subcellularLocation>
</comment>
<dbReference type="RefSeq" id="WP_156692606.1">
    <property type="nucleotide sequence ID" value="NZ_CP034279.1"/>
</dbReference>
<dbReference type="OrthoDB" id="9782229at2"/>
<dbReference type="Gene3D" id="3.30.1330.60">
    <property type="entry name" value="OmpA-like domain"/>
    <property type="match status" value="1"/>
</dbReference>
<dbReference type="PANTHER" id="PTHR30329:SF21">
    <property type="entry name" value="LIPOPROTEIN YIAD-RELATED"/>
    <property type="match status" value="1"/>
</dbReference>
<sequence length="211" mass="22357">MRTPHRTPAASLLAVVVLLTGAQLTAAPGAYADDIPSTPPGTESTLPPPEVDGNSPGLKMRDGATLAPAKVLPLISIVESEGGEERREETSSNLKFALQAEVLFGKDSAKLTPEANSRIATIAEEIKKQNATKIRVFGFTDNLGSSAHGDVLSKQRADAVHKVLAPLLTSPGSGGITYEIRGYGEQYPIADNSTEEGRKKNRRVEVSFPRG</sequence>
<keyword evidence="6" id="KW-0732">Signal</keyword>
<feature type="region of interest" description="Disordered" evidence="5">
    <location>
        <begin position="30"/>
        <end position="62"/>
    </location>
</feature>
<dbReference type="InterPro" id="IPR006665">
    <property type="entry name" value="OmpA-like"/>
</dbReference>
<evidence type="ECO:0000256" key="6">
    <source>
        <dbReference type="SAM" id="SignalP"/>
    </source>
</evidence>
<evidence type="ECO:0000259" key="7">
    <source>
        <dbReference type="PROSITE" id="PS51123"/>
    </source>
</evidence>
<name>A0A6I6FIB0_9ACTN</name>
<reference evidence="8 9" key="1">
    <citation type="submission" date="2018-12" db="EMBL/GenBank/DDBJ databases">
        <title>Complete genome sequence of Streptomyces ficellus NRRL8067, the producer of ficellomycin, feldamycin and nojirimycin.</title>
        <authorList>
            <person name="Zhang H."/>
            <person name="Yue R."/>
            <person name="Liu Y."/>
            <person name="Li M."/>
            <person name="Mu H."/>
            <person name="Zhang J."/>
        </authorList>
    </citation>
    <scope>NUCLEOTIDE SEQUENCE [LARGE SCALE GENOMIC DNA]</scope>
    <source>
        <strain evidence="8 9">NRRL 8067</strain>
    </source>
</reference>
<dbReference type="EMBL" id="CP034279">
    <property type="protein sequence ID" value="QGV78815.1"/>
    <property type="molecule type" value="Genomic_DNA"/>
</dbReference>
<dbReference type="PROSITE" id="PS51123">
    <property type="entry name" value="OMPA_2"/>
    <property type="match status" value="1"/>
</dbReference>
<dbReference type="KEGG" id="sfic:EIZ62_11570"/>
<feature type="domain" description="OmpA-like" evidence="7">
    <location>
        <begin position="91"/>
        <end position="211"/>
    </location>
</feature>
<feature type="signal peptide" evidence="6">
    <location>
        <begin position="1"/>
        <end position="32"/>
    </location>
</feature>
<evidence type="ECO:0000313" key="9">
    <source>
        <dbReference type="Proteomes" id="UP000422572"/>
    </source>
</evidence>